<evidence type="ECO:0000313" key="2">
    <source>
        <dbReference type="Proteomes" id="UP001187192"/>
    </source>
</evidence>
<reference evidence="1" key="1">
    <citation type="submission" date="2023-07" db="EMBL/GenBank/DDBJ databases">
        <title>draft genome sequence of fig (Ficus carica).</title>
        <authorList>
            <person name="Takahashi T."/>
            <person name="Nishimura K."/>
        </authorList>
    </citation>
    <scope>NUCLEOTIDE SEQUENCE</scope>
</reference>
<dbReference type="Proteomes" id="UP001187192">
    <property type="component" value="Unassembled WGS sequence"/>
</dbReference>
<organism evidence="1 2">
    <name type="scientific">Ficus carica</name>
    <name type="common">Common fig</name>
    <dbReference type="NCBI Taxonomy" id="3494"/>
    <lineage>
        <taxon>Eukaryota</taxon>
        <taxon>Viridiplantae</taxon>
        <taxon>Streptophyta</taxon>
        <taxon>Embryophyta</taxon>
        <taxon>Tracheophyta</taxon>
        <taxon>Spermatophyta</taxon>
        <taxon>Magnoliopsida</taxon>
        <taxon>eudicotyledons</taxon>
        <taxon>Gunneridae</taxon>
        <taxon>Pentapetalae</taxon>
        <taxon>rosids</taxon>
        <taxon>fabids</taxon>
        <taxon>Rosales</taxon>
        <taxon>Moraceae</taxon>
        <taxon>Ficeae</taxon>
        <taxon>Ficus</taxon>
    </lineage>
</organism>
<protein>
    <submittedName>
        <fullName evidence="1">Uncharacterized protein</fullName>
    </submittedName>
</protein>
<comment type="caution">
    <text evidence="1">The sequence shown here is derived from an EMBL/GenBank/DDBJ whole genome shotgun (WGS) entry which is preliminary data.</text>
</comment>
<gene>
    <name evidence="1" type="ORF">TIFTF001_009304</name>
</gene>
<name>A0AA88D3H6_FICCA</name>
<evidence type="ECO:0000313" key="1">
    <source>
        <dbReference type="EMBL" id="GMN40077.1"/>
    </source>
</evidence>
<proteinExistence type="predicted"/>
<dbReference type="AlphaFoldDB" id="A0AA88D3H6"/>
<keyword evidence="2" id="KW-1185">Reference proteome</keyword>
<accession>A0AA88D3H6</accession>
<dbReference type="EMBL" id="BTGU01000010">
    <property type="protein sequence ID" value="GMN40077.1"/>
    <property type="molecule type" value="Genomic_DNA"/>
</dbReference>
<sequence length="78" mass="8625">MICMIYKSPLRTVVFGRMPLQSLVAESGSAIFDLSSPPTSSIPASTKYISVRFMYRPPPPIVITKFADRSGSREQISD</sequence>